<reference evidence="19" key="1">
    <citation type="submission" date="2020-08" db="EMBL/GenBank/DDBJ databases">
        <title>Genome public.</title>
        <authorList>
            <person name="Liu C."/>
            <person name="Sun Q."/>
        </authorList>
    </citation>
    <scope>NUCLEOTIDE SEQUENCE</scope>
    <source>
        <strain evidence="19">NSJ-44</strain>
    </source>
</reference>
<comment type="catalytic activity">
    <reaction evidence="13 17">
        <text>L-leucine + 2-oxoglutarate = 4-methyl-2-oxopentanoate + L-glutamate</text>
        <dbReference type="Rhea" id="RHEA:18321"/>
        <dbReference type="ChEBI" id="CHEBI:16810"/>
        <dbReference type="ChEBI" id="CHEBI:17865"/>
        <dbReference type="ChEBI" id="CHEBI:29985"/>
        <dbReference type="ChEBI" id="CHEBI:57427"/>
        <dbReference type="EC" id="2.6.1.42"/>
    </reaction>
</comment>
<dbReference type="SUPFAM" id="SSF56752">
    <property type="entry name" value="D-aminoacid aminotransferase-like PLP-dependent enzymes"/>
    <property type="match status" value="1"/>
</dbReference>
<dbReference type="InterPro" id="IPR001544">
    <property type="entry name" value="Aminotrans_IV"/>
</dbReference>
<evidence type="ECO:0000256" key="3">
    <source>
        <dbReference type="ARBA" id="ARBA00004931"/>
    </source>
</evidence>
<evidence type="ECO:0000256" key="4">
    <source>
        <dbReference type="ARBA" id="ARBA00005072"/>
    </source>
</evidence>
<keyword evidence="9 16" id="KW-0663">Pyridoxal phosphate</keyword>
<evidence type="ECO:0000256" key="12">
    <source>
        <dbReference type="ARBA" id="ARBA00048798"/>
    </source>
</evidence>
<comment type="catalytic activity">
    <reaction evidence="11 17">
        <text>L-valine + 2-oxoglutarate = 3-methyl-2-oxobutanoate + L-glutamate</text>
        <dbReference type="Rhea" id="RHEA:24813"/>
        <dbReference type="ChEBI" id="CHEBI:11851"/>
        <dbReference type="ChEBI" id="CHEBI:16810"/>
        <dbReference type="ChEBI" id="CHEBI:29985"/>
        <dbReference type="ChEBI" id="CHEBI:57762"/>
        <dbReference type="EC" id="2.6.1.42"/>
    </reaction>
</comment>
<keyword evidence="7 17" id="KW-0028">Amino-acid biosynthesis</keyword>
<comment type="cofactor">
    <cofactor evidence="1 16">
        <name>pyridoxal 5'-phosphate</name>
        <dbReference type="ChEBI" id="CHEBI:597326"/>
    </cofactor>
</comment>
<evidence type="ECO:0000256" key="16">
    <source>
        <dbReference type="RuleBase" id="RU004516"/>
    </source>
</evidence>
<dbReference type="NCBIfam" id="NF009897">
    <property type="entry name" value="PRK13357.1"/>
    <property type="match status" value="1"/>
</dbReference>
<sequence>MQLTIEKAKTLKAKPTDESKLGFGNIFTDHMLTVVYSPEEGWHDAKIEPYHAFQMDPAGMVLHYGQTIFEGLKAYRCKDGKIRLFRPEQNFMRMNRSAERLCIPQIDVDFMVDALKKLVELEQDWVPSTPGTSLYIRPTIIASDPHLGVRASNHYIFYIILSPVGAYYATGLDPVPIYVEDNYVRAVRGGTGAAKTAANYAASLLAGEEAKKLGYSQVLWLDGVEKKYVEEVGSMNIFFRFNDEVTTPALVGSILPGITRMSVLQLAQDMGYKTTERRISIEEVFDRYDKGELLEVFGTGTAAVISPVGELKWKDRVIKIGDGTTGELSQKLYDTLTGIQYGELPDNHGWITIL</sequence>
<evidence type="ECO:0000256" key="17">
    <source>
        <dbReference type="RuleBase" id="RU004517"/>
    </source>
</evidence>
<evidence type="ECO:0000256" key="9">
    <source>
        <dbReference type="ARBA" id="ARBA00022898"/>
    </source>
</evidence>
<dbReference type="Pfam" id="PF01063">
    <property type="entry name" value="Aminotran_4"/>
    <property type="match status" value="1"/>
</dbReference>
<dbReference type="Proteomes" id="UP000654279">
    <property type="component" value="Unassembled WGS sequence"/>
</dbReference>
<evidence type="ECO:0000256" key="18">
    <source>
        <dbReference type="RuleBase" id="RU004519"/>
    </source>
</evidence>
<evidence type="ECO:0000256" key="5">
    <source>
        <dbReference type="ARBA" id="ARBA00009320"/>
    </source>
</evidence>
<dbReference type="PANTHER" id="PTHR11825:SF44">
    <property type="entry name" value="BRANCHED-CHAIN-AMINO-ACID AMINOTRANSFERASE"/>
    <property type="match status" value="1"/>
</dbReference>
<dbReference type="Gene3D" id="3.30.470.10">
    <property type="match status" value="1"/>
</dbReference>
<dbReference type="PROSITE" id="PS00770">
    <property type="entry name" value="AA_TRANSFER_CLASS_4"/>
    <property type="match status" value="1"/>
</dbReference>
<organism evidence="19 20">
    <name type="scientific">Luoshenia tenuis</name>
    <dbReference type="NCBI Taxonomy" id="2763654"/>
    <lineage>
        <taxon>Bacteria</taxon>
        <taxon>Bacillati</taxon>
        <taxon>Bacillota</taxon>
        <taxon>Clostridia</taxon>
        <taxon>Christensenellales</taxon>
        <taxon>Christensenellaceae</taxon>
        <taxon>Luoshenia</taxon>
    </lineage>
</organism>
<comment type="similarity">
    <text evidence="5 15">Belongs to the class-IV pyridoxal-phosphate-dependent aminotransferase family.</text>
</comment>
<evidence type="ECO:0000256" key="13">
    <source>
        <dbReference type="ARBA" id="ARBA00049229"/>
    </source>
</evidence>
<dbReference type="InterPro" id="IPR036038">
    <property type="entry name" value="Aminotransferase-like"/>
</dbReference>
<accession>A0A926D1N4</accession>
<comment type="pathway">
    <text evidence="2 18">Amino-acid biosynthesis; L-isoleucine biosynthesis; L-isoleucine from 2-oxobutanoate: step 4/4.</text>
</comment>
<protein>
    <recommendedName>
        <fullName evidence="17">Branched-chain-amino-acid aminotransferase</fullName>
        <ecNumber evidence="17">2.6.1.42</ecNumber>
    </recommendedName>
</protein>
<dbReference type="InterPro" id="IPR018300">
    <property type="entry name" value="Aminotrans_IV_CS"/>
</dbReference>
<evidence type="ECO:0000256" key="15">
    <source>
        <dbReference type="RuleBase" id="RU004106"/>
    </source>
</evidence>
<evidence type="ECO:0000256" key="2">
    <source>
        <dbReference type="ARBA" id="ARBA00004824"/>
    </source>
</evidence>
<evidence type="ECO:0000256" key="1">
    <source>
        <dbReference type="ARBA" id="ARBA00001933"/>
    </source>
</evidence>
<keyword evidence="20" id="KW-1185">Reference proteome</keyword>
<dbReference type="FunFam" id="3.30.470.10:FF:000002">
    <property type="entry name" value="Branched-chain-amino-acid aminotransferase"/>
    <property type="match status" value="1"/>
</dbReference>
<dbReference type="Gene3D" id="3.20.10.10">
    <property type="entry name" value="D-amino Acid Aminotransferase, subunit A, domain 2"/>
    <property type="match status" value="1"/>
</dbReference>
<evidence type="ECO:0000256" key="11">
    <source>
        <dbReference type="ARBA" id="ARBA00048212"/>
    </source>
</evidence>
<evidence type="ECO:0000256" key="8">
    <source>
        <dbReference type="ARBA" id="ARBA00022679"/>
    </source>
</evidence>
<dbReference type="GO" id="GO:0009082">
    <property type="term" value="P:branched-chain amino acid biosynthetic process"/>
    <property type="evidence" value="ECO:0007669"/>
    <property type="project" value="UniProtKB-KW"/>
</dbReference>
<evidence type="ECO:0000313" key="20">
    <source>
        <dbReference type="Proteomes" id="UP000654279"/>
    </source>
</evidence>
<evidence type="ECO:0000313" key="19">
    <source>
        <dbReference type="EMBL" id="MBC8529319.1"/>
    </source>
</evidence>
<dbReference type="NCBIfam" id="TIGR01123">
    <property type="entry name" value="ilvE_II"/>
    <property type="match status" value="1"/>
</dbReference>
<dbReference type="RefSeq" id="WP_249285179.1">
    <property type="nucleotide sequence ID" value="NZ_JACRSO010000003.1"/>
</dbReference>
<evidence type="ECO:0000256" key="7">
    <source>
        <dbReference type="ARBA" id="ARBA00022605"/>
    </source>
</evidence>
<dbReference type="PANTHER" id="PTHR11825">
    <property type="entry name" value="SUBGROUP IIII AMINOTRANSFERASE"/>
    <property type="match status" value="1"/>
</dbReference>
<proteinExistence type="inferred from homology"/>
<dbReference type="GO" id="GO:0008652">
    <property type="term" value="P:amino acid biosynthetic process"/>
    <property type="evidence" value="ECO:0007669"/>
    <property type="project" value="UniProtKB-KW"/>
</dbReference>
<dbReference type="EC" id="2.6.1.42" evidence="17"/>
<dbReference type="AlphaFoldDB" id="A0A926D1N4"/>
<keyword evidence="8 17" id="KW-0808">Transferase</keyword>
<dbReference type="InterPro" id="IPR033939">
    <property type="entry name" value="BCAT_family"/>
</dbReference>
<evidence type="ECO:0000256" key="10">
    <source>
        <dbReference type="ARBA" id="ARBA00023304"/>
    </source>
</evidence>
<dbReference type="PIRSF" id="PIRSF006468">
    <property type="entry name" value="BCAT1"/>
    <property type="match status" value="1"/>
</dbReference>
<dbReference type="InterPro" id="IPR005786">
    <property type="entry name" value="B_amino_transII"/>
</dbReference>
<evidence type="ECO:0000256" key="6">
    <source>
        <dbReference type="ARBA" id="ARBA00022576"/>
    </source>
</evidence>
<comment type="catalytic activity">
    <reaction evidence="12 17">
        <text>L-isoleucine + 2-oxoglutarate = (S)-3-methyl-2-oxopentanoate + L-glutamate</text>
        <dbReference type="Rhea" id="RHEA:24801"/>
        <dbReference type="ChEBI" id="CHEBI:16810"/>
        <dbReference type="ChEBI" id="CHEBI:29985"/>
        <dbReference type="ChEBI" id="CHEBI:35146"/>
        <dbReference type="ChEBI" id="CHEBI:58045"/>
        <dbReference type="EC" id="2.6.1.42"/>
    </reaction>
</comment>
<keyword evidence="6 17" id="KW-0032">Aminotransferase</keyword>
<feature type="modified residue" description="N6-(pyridoxal phosphate)lysine" evidence="14">
    <location>
        <position position="195"/>
    </location>
</feature>
<comment type="pathway">
    <text evidence="4 18">Amino-acid biosynthesis; L-leucine biosynthesis; L-leucine from 3-methyl-2-oxobutanoate: step 4/4.</text>
</comment>
<name>A0A926D1N4_9FIRM</name>
<keyword evidence="10 17" id="KW-0100">Branched-chain amino acid biosynthesis</keyword>
<comment type="caution">
    <text evidence="19">The sequence shown here is derived from an EMBL/GenBank/DDBJ whole genome shotgun (WGS) entry which is preliminary data.</text>
</comment>
<gene>
    <name evidence="19" type="ORF">H8699_07755</name>
</gene>
<dbReference type="EMBL" id="JACRSO010000003">
    <property type="protein sequence ID" value="MBC8529319.1"/>
    <property type="molecule type" value="Genomic_DNA"/>
</dbReference>
<dbReference type="InterPro" id="IPR043131">
    <property type="entry name" value="BCAT-like_N"/>
</dbReference>
<dbReference type="CDD" id="cd01557">
    <property type="entry name" value="BCAT_beta_family"/>
    <property type="match status" value="1"/>
</dbReference>
<comment type="pathway">
    <text evidence="3 18">Amino-acid biosynthesis; L-valine biosynthesis; L-valine from pyruvate: step 4/4.</text>
</comment>
<dbReference type="GO" id="GO:0004084">
    <property type="term" value="F:branched-chain-amino-acid transaminase activity"/>
    <property type="evidence" value="ECO:0007669"/>
    <property type="project" value="UniProtKB-EC"/>
</dbReference>
<dbReference type="InterPro" id="IPR043132">
    <property type="entry name" value="BCAT-like_C"/>
</dbReference>
<evidence type="ECO:0000256" key="14">
    <source>
        <dbReference type="PIRSR" id="PIRSR006468-1"/>
    </source>
</evidence>